<organism evidence="5 6">
    <name type="scientific">Croceivirga radicis</name>
    <dbReference type="NCBI Taxonomy" id="1929488"/>
    <lineage>
        <taxon>Bacteria</taxon>
        <taxon>Pseudomonadati</taxon>
        <taxon>Bacteroidota</taxon>
        <taxon>Flavobacteriia</taxon>
        <taxon>Flavobacteriales</taxon>
        <taxon>Flavobacteriaceae</taxon>
        <taxon>Croceivirga</taxon>
    </lineage>
</organism>
<dbReference type="InterPro" id="IPR000683">
    <property type="entry name" value="Gfo/Idh/MocA-like_OxRdtase_N"/>
</dbReference>
<dbReference type="InterPro" id="IPR036291">
    <property type="entry name" value="NAD(P)-bd_dom_sf"/>
</dbReference>
<dbReference type="SUPFAM" id="SSF51735">
    <property type="entry name" value="NAD(P)-binding Rossmann-fold domains"/>
    <property type="match status" value="1"/>
</dbReference>
<keyword evidence="6" id="KW-1185">Reference proteome</keyword>
<comment type="caution">
    <text evidence="5">The sequence shown here is derived from an EMBL/GenBank/DDBJ whole genome shotgun (WGS) entry which is preliminary data.</text>
</comment>
<sequence length="347" mass="39335">MQPIKTALCSFGMSGYVFHAPLLAANPNFTLSTVWERTKNEAEKQYSDIHTVRTFDELLSDEQLQLVVVNTPSITHFDYTKKALEAGKHVVVEKPFTATVKQAETLMALANKKNLHLTVFHNRRWDSDFKTVKKILDAKVLGEITDVEIHYDRFEPALSAKTHKEEPTAAVGSIYDLGSHLIDQALQLFGKPNALFADADSYRPNSKVIDYFDIKLFYNHFRVALKSSYFVKEPTPAYVIHGTKGSFLKSRADIQEAALKKRVSPLDKNWGEEPVDQQGVLHTISEGESVKKHIYSEKGNCMDFYDQLYDAIMSKGPLPVQAEEAKNCIEIIERAYQSINEKRMVSL</sequence>
<dbReference type="GO" id="GO:0000166">
    <property type="term" value="F:nucleotide binding"/>
    <property type="evidence" value="ECO:0007669"/>
    <property type="project" value="InterPro"/>
</dbReference>
<dbReference type="Gene3D" id="3.30.360.10">
    <property type="entry name" value="Dihydrodipicolinate Reductase, domain 2"/>
    <property type="match status" value="1"/>
</dbReference>
<dbReference type="PANTHER" id="PTHR43708:SF5">
    <property type="entry name" value="CONSERVED EXPRESSED OXIDOREDUCTASE (EUROFUNG)-RELATED"/>
    <property type="match status" value="1"/>
</dbReference>
<dbReference type="GO" id="GO:0016491">
    <property type="term" value="F:oxidoreductase activity"/>
    <property type="evidence" value="ECO:0007669"/>
    <property type="project" value="UniProtKB-KW"/>
</dbReference>
<comment type="similarity">
    <text evidence="1">Belongs to the Gfo/Idh/MocA family.</text>
</comment>
<dbReference type="Gene3D" id="3.40.50.720">
    <property type="entry name" value="NAD(P)-binding Rossmann-like Domain"/>
    <property type="match status" value="1"/>
</dbReference>
<gene>
    <name evidence="5" type="ORF">BUL40_09975</name>
</gene>
<dbReference type="InterPro" id="IPR004104">
    <property type="entry name" value="Gfo/Idh/MocA-like_OxRdtase_C"/>
</dbReference>
<dbReference type="PANTHER" id="PTHR43708">
    <property type="entry name" value="CONSERVED EXPRESSED OXIDOREDUCTASE (EUROFUNG)"/>
    <property type="match status" value="1"/>
</dbReference>
<dbReference type="RefSeq" id="WP_080319148.1">
    <property type="nucleotide sequence ID" value="NZ_MTBC01000006.1"/>
</dbReference>
<dbReference type="SUPFAM" id="SSF55347">
    <property type="entry name" value="Glyceraldehyde-3-phosphate dehydrogenase-like, C-terminal domain"/>
    <property type="match status" value="1"/>
</dbReference>
<dbReference type="EMBL" id="MTBC01000006">
    <property type="protein sequence ID" value="OQD42446.1"/>
    <property type="molecule type" value="Genomic_DNA"/>
</dbReference>
<dbReference type="Pfam" id="PF02894">
    <property type="entry name" value="GFO_IDH_MocA_C"/>
    <property type="match status" value="1"/>
</dbReference>
<evidence type="ECO:0000256" key="2">
    <source>
        <dbReference type="ARBA" id="ARBA00023002"/>
    </source>
</evidence>
<dbReference type="Pfam" id="PF01408">
    <property type="entry name" value="GFO_IDH_MocA"/>
    <property type="match status" value="1"/>
</dbReference>
<evidence type="ECO:0000256" key="1">
    <source>
        <dbReference type="ARBA" id="ARBA00010928"/>
    </source>
</evidence>
<dbReference type="AlphaFoldDB" id="A0A1V6LR64"/>
<dbReference type="InterPro" id="IPR051317">
    <property type="entry name" value="Gfo/Idh/MocA_oxidoreduct"/>
</dbReference>
<protein>
    <submittedName>
        <fullName evidence="5">Oxidoreductase</fullName>
    </submittedName>
</protein>
<evidence type="ECO:0000259" key="4">
    <source>
        <dbReference type="Pfam" id="PF02894"/>
    </source>
</evidence>
<name>A0A1V6LR64_9FLAO</name>
<evidence type="ECO:0000259" key="3">
    <source>
        <dbReference type="Pfam" id="PF01408"/>
    </source>
</evidence>
<proteinExistence type="inferred from homology"/>
<keyword evidence="2" id="KW-0560">Oxidoreductase</keyword>
<feature type="domain" description="Gfo/Idh/MocA-like oxidoreductase N-terminal" evidence="3">
    <location>
        <begin position="5"/>
        <end position="121"/>
    </location>
</feature>
<evidence type="ECO:0000313" key="5">
    <source>
        <dbReference type="EMBL" id="OQD42446.1"/>
    </source>
</evidence>
<evidence type="ECO:0000313" key="6">
    <source>
        <dbReference type="Proteomes" id="UP000191680"/>
    </source>
</evidence>
<reference evidence="5 6" key="1">
    <citation type="submission" date="2016-12" db="EMBL/GenBank/DDBJ databases">
        <authorList>
            <person name="Song W.-J."/>
            <person name="Kurnit D.M."/>
        </authorList>
    </citation>
    <scope>NUCLEOTIDE SEQUENCE [LARGE SCALE GENOMIC DNA]</scope>
    <source>
        <strain evidence="5 6">HSG9</strain>
    </source>
</reference>
<accession>A0A1V6LR64</accession>
<dbReference type="OrthoDB" id="9815825at2"/>
<dbReference type="Proteomes" id="UP000191680">
    <property type="component" value="Unassembled WGS sequence"/>
</dbReference>
<feature type="domain" description="Gfo/Idh/MocA-like oxidoreductase C-terminal" evidence="4">
    <location>
        <begin position="133"/>
        <end position="347"/>
    </location>
</feature>